<gene>
    <name evidence="5" type="ORF">CEJ86_26625</name>
</gene>
<dbReference type="Proteomes" id="UP000231987">
    <property type="component" value="Unassembled WGS sequence"/>
</dbReference>
<dbReference type="CDD" id="cd02803">
    <property type="entry name" value="OYE_like_FMN_family"/>
    <property type="match status" value="1"/>
</dbReference>
<reference evidence="5 6" key="1">
    <citation type="submission" date="2017-06" db="EMBL/GenBank/DDBJ databases">
        <title>Ensifer strains isolated from leguminous trees and herbs display diverse denitrification phenotypes with some acting as strong N2O sinks.</title>
        <authorList>
            <person name="Woliy K."/>
            <person name="Mania D."/>
            <person name="Bakken L.R."/>
            <person name="Frostegard A."/>
        </authorList>
    </citation>
    <scope>NUCLEOTIDE SEQUENCE [LARGE SCALE GENOMIC DNA]</scope>
    <source>
        <strain evidence="5 6">AC50a</strain>
    </source>
</reference>
<evidence type="ECO:0000313" key="5">
    <source>
        <dbReference type="EMBL" id="PJR12002.1"/>
    </source>
</evidence>
<dbReference type="InterPro" id="IPR001155">
    <property type="entry name" value="OxRdtase_FMN_N"/>
</dbReference>
<dbReference type="SUPFAM" id="SSF51395">
    <property type="entry name" value="FMN-linked oxidoreductases"/>
    <property type="match status" value="1"/>
</dbReference>
<evidence type="ECO:0000256" key="2">
    <source>
        <dbReference type="ARBA" id="ARBA00023002"/>
    </source>
</evidence>
<dbReference type="GO" id="GO:0010181">
    <property type="term" value="F:FMN binding"/>
    <property type="evidence" value="ECO:0007669"/>
    <property type="project" value="InterPro"/>
</dbReference>
<dbReference type="InterPro" id="IPR013785">
    <property type="entry name" value="Aldolase_TIM"/>
</dbReference>
<name>A0A2J0YW44_RHIML</name>
<dbReference type="Pfam" id="PF00724">
    <property type="entry name" value="Oxidored_FMN"/>
    <property type="match status" value="1"/>
</dbReference>
<protein>
    <submittedName>
        <fullName evidence="5">NADH:flavin oxidoreductase</fullName>
    </submittedName>
</protein>
<dbReference type="EMBL" id="NJGD01000017">
    <property type="protein sequence ID" value="PJR12002.1"/>
    <property type="molecule type" value="Genomic_DNA"/>
</dbReference>
<dbReference type="Gene3D" id="3.20.20.70">
    <property type="entry name" value="Aldolase class I"/>
    <property type="match status" value="1"/>
</dbReference>
<keyword evidence="1" id="KW-0285">Flavoprotein</keyword>
<dbReference type="PANTHER" id="PTHR43656">
    <property type="entry name" value="BINDING OXIDOREDUCTASE, PUTATIVE (AFU_ORTHOLOGUE AFUA_2G08260)-RELATED"/>
    <property type="match status" value="1"/>
</dbReference>
<evidence type="ECO:0000313" key="6">
    <source>
        <dbReference type="Proteomes" id="UP000231987"/>
    </source>
</evidence>
<keyword evidence="2" id="KW-0560">Oxidoreductase</keyword>
<dbReference type="PANTHER" id="PTHR43656:SF2">
    <property type="entry name" value="BINDING OXIDOREDUCTASE, PUTATIVE (AFU_ORTHOLOGUE AFUA_2G08260)-RELATED"/>
    <property type="match status" value="1"/>
</dbReference>
<evidence type="ECO:0000259" key="4">
    <source>
        <dbReference type="Pfam" id="PF00724"/>
    </source>
</evidence>
<sequence>MNAPAIIPSPVFTGTSLKGLDFANRLSVAPMTRISASSAGVPGERMVHYYQRFARGGFSLVTTEGIYTDKVYAQTYSSQPGLTDREQADAWRRVVDAVHAAGGRIFAQLMHGGALSQANPHRSGTVGPSAVRPKGSQMTGYRGDGPYAMPREISEAEIAAAIEGFAGAARLAIEVAGFDGIEIHGANGYLLDQFFTDYTNHRKDRWGGDIIARLDLSLEVLKAVRAAIGQSVPLGLRLSQGKVNDFRHKWAEREQGAARVFEALAGSPADFAHVTEFEAWQPAFEGGDISLVSLARRHAPRLFLIANGSLHDLARAEQVMEAGADMIALGRGALVNPDWPHRMAERSGLRPFELSMLAPTSEIKDSELALDMRARRPA</sequence>
<evidence type="ECO:0000256" key="3">
    <source>
        <dbReference type="SAM" id="MobiDB-lite"/>
    </source>
</evidence>
<dbReference type="AlphaFoldDB" id="A0A2J0YW44"/>
<dbReference type="InterPro" id="IPR051799">
    <property type="entry name" value="NADH_flavin_oxidoreductase"/>
</dbReference>
<evidence type="ECO:0000256" key="1">
    <source>
        <dbReference type="ARBA" id="ARBA00022630"/>
    </source>
</evidence>
<organism evidence="5 6">
    <name type="scientific">Rhizobium meliloti</name>
    <name type="common">Ensifer meliloti</name>
    <name type="synonym">Sinorhizobium meliloti</name>
    <dbReference type="NCBI Taxonomy" id="382"/>
    <lineage>
        <taxon>Bacteria</taxon>
        <taxon>Pseudomonadati</taxon>
        <taxon>Pseudomonadota</taxon>
        <taxon>Alphaproteobacteria</taxon>
        <taxon>Hyphomicrobiales</taxon>
        <taxon>Rhizobiaceae</taxon>
        <taxon>Sinorhizobium/Ensifer group</taxon>
        <taxon>Sinorhizobium</taxon>
    </lineage>
</organism>
<feature type="domain" description="NADH:flavin oxidoreductase/NADH oxidase N-terminal" evidence="4">
    <location>
        <begin position="12"/>
        <end position="345"/>
    </location>
</feature>
<dbReference type="GO" id="GO:0016491">
    <property type="term" value="F:oxidoreductase activity"/>
    <property type="evidence" value="ECO:0007669"/>
    <property type="project" value="UniProtKB-KW"/>
</dbReference>
<proteinExistence type="predicted"/>
<dbReference type="RefSeq" id="WP_100674121.1">
    <property type="nucleotide sequence ID" value="NZ_NJGD01000017.1"/>
</dbReference>
<accession>A0A2J0YW44</accession>
<feature type="region of interest" description="Disordered" evidence="3">
    <location>
        <begin position="117"/>
        <end position="146"/>
    </location>
</feature>
<comment type="caution">
    <text evidence="5">The sequence shown here is derived from an EMBL/GenBank/DDBJ whole genome shotgun (WGS) entry which is preliminary data.</text>
</comment>